<keyword evidence="1 6" id="KW-0963">Cytoplasm</keyword>
<dbReference type="Proteomes" id="UP000070326">
    <property type="component" value="Unassembled WGS sequence"/>
</dbReference>
<dbReference type="PANTHER" id="PTHR31760">
    <property type="entry name" value="S-ADENOSYL-L-METHIONINE-DEPENDENT METHYLTRANSFERASES SUPERFAMILY PROTEIN"/>
    <property type="match status" value="1"/>
</dbReference>
<dbReference type="InterPro" id="IPR029063">
    <property type="entry name" value="SAM-dependent_MTases_sf"/>
</dbReference>
<reference evidence="8 10" key="2">
    <citation type="submission" date="2018-06" db="EMBL/GenBank/DDBJ databases">
        <authorList>
            <consortium name="Pathogen Informatics"/>
            <person name="Doyle S."/>
        </authorList>
    </citation>
    <scope>NUCLEOTIDE SEQUENCE [LARGE SCALE GENOMIC DNA]</scope>
    <source>
        <strain evidence="8 10">NCTC11460</strain>
    </source>
</reference>
<evidence type="ECO:0000313" key="10">
    <source>
        <dbReference type="Proteomes" id="UP000255101"/>
    </source>
</evidence>
<dbReference type="GO" id="GO:0005829">
    <property type="term" value="C:cytosol"/>
    <property type="evidence" value="ECO:0007669"/>
    <property type="project" value="TreeGrafter"/>
</dbReference>
<dbReference type="Proteomes" id="UP000255101">
    <property type="component" value="Unassembled WGS sequence"/>
</dbReference>
<dbReference type="PIRSF" id="PIRSF003078">
    <property type="entry name" value="GidB"/>
    <property type="match status" value="1"/>
</dbReference>
<dbReference type="STRING" id="1261.HMPREF3195_00927"/>
<comment type="caution">
    <text evidence="6">Lacks conserved residue(s) required for the propagation of feature annotation.</text>
</comment>
<dbReference type="Gene3D" id="3.40.50.150">
    <property type="entry name" value="Vaccinia Virus protein VP39"/>
    <property type="match status" value="1"/>
</dbReference>
<feature type="binding site" evidence="6">
    <location>
        <position position="150"/>
    </location>
    <ligand>
        <name>S-adenosyl-L-methionine</name>
        <dbReference type="ChEBI" id="CHEBI:59789"/>
    </ligand>
</feature>
<dbReference type="SUPFAM" id="SSF53335">
    <property type="entry name" value="S-adenosyl-L-methionine-dependent methyltransferases"/>
    <property type="match status" value="1"/>
</dbReference>
<comment type="function">
    <text evidence="6">Specifically methylates the N7 position of a guanine in 16S rRNA.</text>
</comment>
<comment type="subcellular location">
    <subcellularLocation>
        <location evidence="6">Cytoplasm</location>
    </subcellularLocation>
</comment>
<dbReference type="CDD" id="cd02440">
    <property type="entry name" value="AdoMet_MTases"/>
    <property type="match status" value="1"/>
</dbReference>
<name>A0A135YUI0_9FIRM</name>
<dbReference type="RefSeq" id="WP_002845365.1">
    <property type="nucleotide sequence ID" value="NZ_CAXUJS010000014.1"/>
</dbReference>
<dbReference type="EC" id="2.1.1.-" evidence="6"/>
<accession>A0A135YUI0</accession>
<evidence type="ECO:0000256" key="5">
    <source>
        <dbReference type="ARBA" id="ARBA00022691"/>
    </source>
</evidence>
<gene>
    <name evidence="6 8" type="primary">rsmG</name>
    <name evidence="7" type="ORF">HMPREF3195_00927</name>
    <name evidence="8" type="ORF">NCTC11460_01864</name>
</gene>
<dbReference type="AlphaFoldDB" id="A0A135YUI0"/>
<evidence type="ECO:0000313" key="9">
    <source>
        <dbReference type="Proteomes" id="UP000070326"/>
    </source>
</evidence>
<dbReference type="NCBIfam" id="TIGR00138">
    <property type="entry name" value="rsmG_gidB"/>
    <property type="match status" value="1"/>
</dbReference>
<dbReference type="GO" id="GO:0070043">
    <property type="term" value="F:rRNA (guanine-N7-)-methyltransferase activity"/>
    <property type="evidence" value="ECO:0007669"/>
    <property type="project" value="UniProtKB-UniRule"/>
</dbReference>
<keyword evidence="5 6" id="KW-0949">S-adenosyl-L-methionine</keyword>
<evidence type="ECO:0000256" key="6">
    <source>
        <dbReference type="HAMAP-Rule" id="MF_00074"/>
    </source>
</evidence>
<comment type="similarity">
    <text evidence="6">Belongs to the methyltransferase superfamily. RNA methyltransferase RsmG family.</text>
</comment>
<keyword evidence="2 6" id="KW-0698">rRNA processing</keyword>
<evidence type="ECO:0000256" key="4">
    <source>
        <dbReference type="ARBA" id="ARBA00022679"/>
    </source>
</evidence>
<evidence type="ECO:0000256" key="1">
    <source>
        <dbReference type="ARBA" id="ARBA00022490"/>
    </source>
</evidence>
<evidence type="ECO:0000313" key="7">
    <source>
        <dbReference type="EMBL" id="KXI13034.1"/>
    </source>
</evidence>
<dbReference type="InterPro" id="IPR003682">
    <property type="entry name" value="rRNA_ssu_MeTfrase_G"/>
</dbReference>
<evidence type="ECO:0000256" key="2">
    <source>
        <dbReference type="ARBA" id="ARBA00022552"/>
    </source>
</evidence>
<evidence type="ECO:0000256" key="3">
    <source>
        <dbReference type="ARBA" id="ARBA00022603"/>
    </source>
</evidence>
<keyword evidence="3 6" id="KW-0489">Methyltransferase</keyword>
<dbReference type="PANTHER" id="PTHR31760:SF0">
    <property type="entry name" value="S-ADENOSYL-L-METHIONINE-DEPENDENT METHYLTRANSFERASES SUPERFAMILY PROTEIN"/>
    <property type="match status" value="1"/>
</dbReference>
<evidence type="ECO:0000313" key="8">
    <source>
        <dbReference type="EMBL" id="SUB61874.1"/>
    </source>
</evidence>
<proteinExistence type="inferred from homology"/>
<dbReference type="EMBL" id="UGTB01000004">
    <property type="protein sequence ID" value="SUB61874.1"/>
    <property type="molecule type" value="Genomic_DNA"/>
</dbReference>
<organism evidence="7 9">
    <name type="scientific">Peptostreptococcus anaerobius</name>
    <dbReference type="NCBI Taxonomy" id="1261"/>
    <lineage>
        <taxon>Bacteria</taxon>
        <taxon>Bacillati</taxon>
        <taxon>Bacillota</taxon>
        <taxon>Clostridia</taxon>
        <taxon>Peptostreptococcales</taxon>
        <taxon>Peptostreptococcaceae</taxon>
        <taxon>Peptostreptococcus</taxon>
    </lineage>
</organism>
<sequence length="240" mass="27144">MSEENIKLLRDGLKNYKIDCDDIMLDRFETYREILVDFNQHMNLTGITDQREVYIKHFLDSVAIFKHGYLTGDLSVIDVGTGAGFPGLPFKIANPDIKLTLLDSLNKRINFLKEVGRGIGFDDIDYVHGRAEEIGQNKDYRQKFDIATARAVANLPVLLELCVPFVKIGGFFICLKGPNAVKELEEAQNAIKILGVKLVELIEVDLPDEELKHTVLIFKKEKNTPIKYPRKAGKPSKNPL</sequence>
<protein>
    <recommendedName>
        <fullName evidence="6">Ribosomal RNA small subunit methyltransferase G</fullName>
        <ecNumber evidence="6">2.1.1.-</ecNumber>
    </recommendedName>
    <alternativeName>
        <fullName evidence="6">16S rRNA 7-methylguanosine methyltransferase</fullName>
        <shortName evidence="6">16S rRNA m7G methyltransferase</shortName>
    </alternativeName>
</protein>
<dbReference type="EMBL" id="LSQZ01000035">
    <property type="protein sequence ID" value="KXI13034.1"/>
    <property type="molecule type" value="Genomic_DNA"/>
</dbReference>
<dbReference type="eggNOG" id="COG0357">
    <property type="taxonomic scope" value="Bacteria"/>
</dbReference>
<reference evidence="7 9" key="1">
    <citation type="submission" date="2016-02" db="EMBL/GenBank/DDBJ databases">
        <authorList>
            <person name="Wen L."/>
            <person name="He K."/>
            <person name="Yang H."/>
        </authorList>
    </citation>
    <scope>NUCLEOTIDE SEQUENCE [LARGE SCALE GENOMIC DNA]</scope>
    <source>
        <strain evidence="7 9">MJR8628A</strain>
    </source>
</reference>
<dbReference type="Pfam" id="PF02527">
    <property type="entry name" value="GidB"/>
    <property type="match status" value="1"/>
</dbReference>
<keyword evidence="4 6" id="KW-0808">Transferase</keyword>
<dbReference type="FunFam" id="3.40.50.150:FF:000041">
    <property type="entry name" value="Ribosomal RNA small subunit methyltransferase G"/>
    <property type="match status" value="1"/>
</dbReference>
<dbReference type="HAMAP" id="MF_00074">
    <property type="entry name" value="16SrRNA_methyltr_G"/>
    <property type="match status" value="1"/>
</dbReference>
<feature type="binding site" evidence="6">
    <location>
        <position position="85"/>
    </location>
    <ligand>
        <name>S-adenosyl-L-methionine</name>
        <dbReference type="ChEBI" id="CHEBI:59789"/>
    </ligand>
</feature>
<feature type="binding site" evidence="6">
    <location>
        <position position="80"/>
    </location>
    <ligand>
        <name>S-adenosyl-L-methionine</name>
        <dbReference type="ChEBI" id="CHEBI:59789"/>
    </ligand>
</feature>
<dbReference type="PATRIC" id="fig|1261.5.peg.933"/>
<feature type="binding site" evidence="6">
    <location>
        <begin position="131"/>
        <end position="132"/>
    </location>
    <ligand>
        <name>S-adenosyl-L-methionine</name>
        <dbReference type="ChEBI" id="CHEBI:59789"/>
    </ligand>
</feature>